<name>A0ABD3IBU0_9MARC</name>
<feature type="compositionally biased region" description="Low complexity" evidence="7">
    <location>
        <begin position="1584"/>
        <end position="1593"/>
    </location>
</feature>
<feature type="domain" description="NB-ARC" evidence="8">
    <location>
        <begin position="345"/>
        <end position="489"/>
    </location>
</feature>
<dbReference type="InterPro" id="IPR027417">
    <property type="entry name" value="P-loop_NTPase"/>
</dbReference>
<dbReference type="Gene3D" id="3.80.10.10">
    <property type="entry name" value="Ribonuclease Inhibitor"/>
    <property type="match status" value="1"/>
</dbReference>
<comment type="caution">
    <text evidence="9">The sequence shown here is derived from an EMBL/GenBank/DDBJ whole genome shotgun (WGS) entry which is preliminary data.</text>
</comment>
<proteinExistence type="predicted"/>
<accession>A0ABD3IBU0</accession>
<dbReference type="InterPro" id="IPR002182">
    <property type="entry name" value="NB-ARC"/>
</dbReference>
<sequence>MRNGGKQERQWWLRIKGRRLLASIAFWLRKLWMLVKWISGPAEYVNASYDGEKLNDSLYSWYEPNDPELEILFFHGLVPTACEDIHRKAWTNGFGECWPEKWLQDEQGFPRARILAVKYDSSLKKTTSAGVYALRLVSETLATDLIDLGNIGQTGRPVVLVGYDLGGIVIKSLCVHVQTSVALDTRDISEERRHKFERFLNNVRGVFYFSTPHHGLFSSISEFDGELAECLRIFSTQTARLNEDFWKLRDSRKWGTAGVASAVDDTEVSGCSAEATNRCDTDILIVLHERRESINKLCSRFSSSFQFFVDSVKTFIQCHRVEDVDERFQDFIRENVGLEDSVQQVTSLLASLERAEAGINAVVLHGMGGIGKSTLGDAVFLKLSRKFDPDCRLWLDREANSISPLPISDLQLSIIKRLSLRSEPISGRKQIRQKLRECYKKANRPLLIFIDSIEKEDELEEIFPGSINDLLPQRSYILIASRNLRMCTTLRNLGQTYASPDCSRLHGVVPKVCLYRVKPLDERSAEKLFRQFAVMQQLSQSSILQTQKLMRKVLDICGGLPLALKVMGAALAVTPSSDWSDVLQRLEDCKPVDGTTEDKLNRSLQFSYSQLQEKIQQAFLDIVFCFNGSPWNQLKVMYGDDLNILEQRALIMKEEREEYGSSFSYPTVKVHALFVALGKREAKASGSHISVEGERYLRLQDIDLKTGKDAPVVLVLQGNRTRLWHGMKETTRRHGNFPSCKWKSEGFSRTLRILVLRNLLIQGAFCMDEVPQNLECLVCFNSNMPFPNGNLTSLEKLKYVDILTTVDDQHSYSFPGGVQHLRLENRTLKELTFGSDHNDSTSHALKEFGLMSAANLLVNFRIGQFQSLRKLVLTNIIGLDNNLPDELFQLKSLQSLSIENCHHISSLPDFYTERLEHLHLALPDLIELPDTLKSLNNLRSLYLDRCFRLKHLPHDAHRHLNPNFDLIAVNGCKNLNLPLLGFVKTVAVDKITESSVLELQVSNVSKWTYYTRRKFDQQFLEESSAAIQMPPMIRQVNEYIYELYTPKEEPHMDIVFFHSLQLDGTDNLHLSTWTSEDGGNYHVWPKTWLPEDFPNARVLTVAYDAQPDRTEEQGRLDLQNTAENLLNSLLFEEETPSCRPLVLVGYEIGGILIKQLCLHASRKMFNNPRRQLTSFLERIRGIYFMGTPHLGMDHEGFGLAAQENLEALSETLARLHEEFCRLQREYWWKIYSIAAIKSTRQDSLQTLRVREGSSRFGDSCIMVSSEQRSLSKPSDRISHEYLVLHSLIESVQRSISCTEGPSLVHLPARFEPMGDPMRSWEYVAAHAKALSLYMNEVIRNDMDQNLVPACEDLFALVKERVEQRKKDQEELFSRVFSRNPVPRPGQLNPVSIPPSSFEQLEFLSSLQSRGYLDWLDTTERTQSTESMRLLDPELMERWTNVTSFTQYLVSSCTGVFGLMQELYSAYDLLSMTRKQMREQLDEVARCQHRFNCQFTRNIETGALLEIMYGLLDKADPTGKYFPEYEEKVNEMRRQLDRYQEFWFRSRRTDMGHAELRRQFFADSGDPYDPRSTRDRVNLQEERGASGPSSSNAGPTPPDSPGMVK</sequence>
<dbReference type="SUPFAM" id="SSF53474">
    <property type="entry name" value="alpha/beta-Hydrolases"/>
    <property type="match status" value="2"/>
</dbReference>
<keyword evidence="6" id="KW-0472">Membrane</keyword>
<dbReference type="PANTHER" id="PTHR48182">
    <property type="entry name" value="PROTEIN SERAC1"/>
    <property type="match status" value="1"/>
</dbReference>
<comment type="subcellular location">
    <subcellularLocation>
        <location evidence="2">Endoplasmic reticulum</location>
    </subcellularLocation>
    <subcellularLocation>
        <location evidence="3">Membrane</location>
    </subcellularLocation>
    <subcellularLocation>
        <location evidence="1">Mitochondrion</location>
    </subcellularLocation>
</comment>
<reference evidence="9 10" key="1">
    <citation type="submission" date="2024-09" db="EMBL/GenBank/DDBJ databases">
        <title>Chromosome-scale assembly of Riccia sorocarpa.</title>
        <authorList>
            <person name="Paukszto L."/>
        </authorList>
    </citation>
    <scope>NUCLEOTIDE SEQUENCE [LARGE SCALE GENOMIC DNA]</scope>
    <source>
        <strain evidence="9">LP-2024</strain>
        <tissue evidence="9">Aerial parts of the thallus</tissue>
    </source>
</reference>
<dbReference type="Gene3D" id="1.10.8.430">
    <property type="entry name" value="Helical domain of apoptotic protease-activating factors"/>
    <property type="match status" value="1"/>
</dbReference>
<feature type="compositionally biased region" description="Pro residues" evidence="7">
    <location>
        <begin position="1594"/>
        <end position="1604"/>
    </location>
</feature>
<evidence type="ECO:0000256" key="3">
    <source>
        <dbReference type="ARBA" id="ARBA00004370"/>
    </source>
</evidence>
<dbReference type="PRINTS" id="PR00364">
    <property type="entry name" value="DISEASERSIST"/>
</dbReference>
<dbReference type="InterPro" id="IPR032675">
    <property type="entry name" value="LRR_dom_sf"/>
</dbReference>
<evidence type="ECO:0000256" key="6">
    <source>
        <dbReference type="ARBA" id="ARBA00023136"/>
    </source>
</evidence>
<keyword evidence="5" id="KW-0496">Mitochondrion</keyword>
<evidence type="ECO:0000259" key="8">
    <source>
        <dbReference type="Pfam" id="PF00931"/>
    </source>
</evidence>
<dbReference type="PANTHER" id="PTHR48182:SF2">
    <property type="entry name" value="PROTEIN SERAC1"/>
    <property type="match status" value="1"/>
</dbReference>
<dbReference type="GO" id="GO:0016020">
    <property type="term" value="C:membrane"/>
    <property type="evidence" value="ECO:0007669"/>
    <property type="project" value="UniProtKB-SubCell"/>
</dbReference>
<dbReference type="SUPFAM" id="SSF52540">
    <property type="entry name" value="P-loop containing nucleoside triphosphate hydrolases"/>
    <property type="match status" value="1"/>
</dbReference>
<organism evidence="9 10">
    <name type="scientific">Riccia sorocarpa</name>
    <dbReference type="NCBI Taxonomy" id="122646"/>
    <lineage>
        <taxon>Eukaryota</taxon>
        <taxon>Viridiplantae</taxon>
        <taxon>Streptophyta</taxon>
        <taxon>Embryophyta</taxon>
        <taxon>Marchantiophyta</taxon>
        <taxon>Marchantiopsida</taxon>
        <taxon>Marchantiidae</taxon>
        <taxon>Marchantiales</taxon>
        <taxon>Ricciaceae</taxon>
        <taxon>Riccia</taxon>
    </lineage>
</organism>
<protein>
    <recommendedName>
        <fullName evidence="8">NB-ARC domain-containing protein</fullName>
    </recommendedName>
</protein>
<evidence type="ECO:0000313" key="10">
    <source>
        <dbReference type="Proteomes" id="UP001633002"/>
    </source>
</evidence>
<dbReference type="InterPro" id="IPR052374">
    <property type="entry name" value="SERAC1"/>
</dbReference>
<dbReference type="Pfam" id="PF00931">
    <property type="entry name" value="NB-ARC"/>
    <property type="match status" value="1"/>
</dbReference>
<dbReference type="InterPro" id="IPR029058">
    <property type="entry name" value="AB_hydrolase_fold"/>
</dbReference>
<dbReference type="GO" id="GO:0005739">
    <property type="term" value="C:mitochondrion"/>
    <property type="evidence" value="ECO:0007669"/>
    <property type="project" value="UniProtKB-SubCell"/>
</dbReference>
<dbReference type="SUPFAM" id="SSF52058">
    <property type="entry name" value="L domain-like"/>
    <property type="match status" value="1"/>
</dbReference>
<keyword evidence="10" id="KW-1185">Reference proteome</keyword>
<evidence type="ECO:0000256" key="2">
    <source>
        <dbReference type="ARBA" id="ARBA00004240"/>
    </source>
</evidence>
<dbReference type="InterPro" id="IPR042197">
    <property type="entry name" value="Apaf_helical"/>
</dbReference>
<evidence type="ECO:0000313" key="9">
    <source>
        <dbReference type="EMBL" id="KAL3701133.1"/>
    </source>
</evidence>
<dbReference type="Gene3D" id="3.40.50.300">
    <property type="entry name" value="P-loop containing nucleotide triphosphate hydrolases"/>
    <property type="match status" value="1"/>
</dbReference>
<keyword evidence="4" id="KW-0256">Endoplasmic reticulum</keyword>
<feature type="compositionally biased region" description="Basic and acidic residues" evidence="7">
    <location>
        <begin position="1567"/>
        <end position="1583"/>
    </location>
</feature>
<feature type="region of interest" description="Disordered" evidence="7">
    <location>
        <begin position="1561"/>
        <end position="1604"/>
    </location>
</feature>
<evidence type="ECO:0000256" key="5">
    <source>
        <dbReference type="ARBA" id="ARBA00023128"/>
    </source>
</evidence>
<dbReference type="Proteomes" id="UP001633002">
    <property type="component" value="Unassembled WGS sequence"/>
</dbReference>
<gene>
    <name evidence="9" type="ORF">R1sor_019155</name>
</gene>
<evidence type="ECO:0000256" key="4">
    <source>
        <dbReference type="ARBA" id="ARBA00022824"/>
    </source>
</evidence>
<dbReference type="EMBL" id="JBJQOH010000001">
    <property type="protein sequence ID" value="KAL3701133.1"/>
    <property type="molecule type" value="Genomic_DNA"/>
</dbReference>
<evidence type="ECO:0000256" key="1">
    <source>
        <dbReference type="ARBA" id="ARBA00004173"/>
    </source>
</evidence>
<evidence type="ECO:0000256" key="7">
    <source>
        <dbReference type="SAM" id="MobiDB-lite"/>
    </source>
</evidence>
<dbReference type="GO" id="GO:0005783">
    <property type="term" value="C:endoplasmic reticulum"/>
    <property type="evidence" value="ECO:0007669"/>
    <property type="project" value="UniProtKB-SubCell"/>
</dbReference>